<evidence type="ECO:0000313" key="2">
    <source>
        <dbReference type="Proteomes" id="UP000800038"/>
    </source>
</evidence>
<protein>
    <recommendedName>
        <fullName evidence="3">F-box domain-containing protein</fullName>
    </recommendedName>
</protein>
<keyword evidence="2" id="KW-1185">Reference proteome</keyword>
<accession>A0A6A5T012</accession>
<name>A0A6A5T012_9PLEO</name>
<dbReference type="EMBL" id="ML976006">
    <property type="protein sequence ID" value="KAF1945873.1"/>
    <property type="molecule type" value="Genomic_DNA"/>
</dbReference>
<evidence type="ECO:0008006" key="3">
    <source>
        <dbReference type="Google" id="ProtNLM"/>
    </source>
</evidence>
<sequence length="284" mass="32490">MFITSSLVASRFASKKYEVNALYNPLYDLPYELVHHVASYLDQTDGTCLALSGIRLWKTLAPNIARPADEEPTGVWKRLSRDIYYKNRSSGWIDGRQQIWCTSCACLHCRTAFPKDTISLPRWELKCFADRSLSYLRPFFRTHSQYHPLSGPKFMTPPSLYIEPCTSEVVLKARIRLFSSRHEDDVRVADIREALTGIDDAICPHMTTSDPGLIDCLLHGRTRIFLSASVSIRVSVQCNFCQTKLSVKRRVTADEVVLDIKRRLGHVERETDPIWRAQLEPKGV</sequence>
<dbReference type="OrthoDB" id="3683860at2759"/>
<evidence type="ECO:0000313" key="1">
    <source>
        <dbReference type="EMBL" id="KAF1945873.1"/>
    </source>
</evidence>
<gene>
    <name evidence="1" type="ORF">EJ02DRAFT_337201</name>
</gene>
<dbReference type="Proteomes" id="UP000800038">
    <property type="component" value="Unassembled WGS sequence"/>
</dbReference>
<proteinExistence type="predicted"/>
<reference evidence="1" key="1">
    <citation type="journal article" date="2020" name="Stud. Mycol.">
        <title>101 Dothideomycetes genomes: a test case for predicting lifestyles and emergence of pathogens.</title>
        <authorList>
            <person name="Haridas S."/>
            <person name="Albert R."/>
            <person name="Binder M."/>
            <person name="Bloem J."/>
            <person name="Labutti K."/>
            <person name="Salamov A."/>
            <person name="Andreopoulos B."/>
            <person name="Baker S."/>
            <person name="Barry K."/>
            <person name="Bills G."/>
            <person name="Bluhm B."/>
            <person name="Cannon C."/>
            <person name="Castanera R."/>
            <person name="Culley D."/>
            <person name="Daum C."/>
            <person name="Ezra D."/>
            <person name="Gonzalez J."/>
            <person name="Henrissat B."/>
            <person name="Kuo A."/>
            <person name="Liang C."/>
            <person name="Lipzen A."/>
            <person name="Lutzoni F."/>
            <person name="Magnuson J."/>
            <person name="Mondo S."/>
            <person name="Nolan M."/>
            <person name="Ohm R."/>
            <person name="Pangilinan J."/>
            <person name="Park H.-J."/>
            <person name="Ramirez L."/>
            <person name="Alfaro M."/>
            <person name="Sun H."/>
            <person name="Tritt A."/>
            <person name="Yoshinaga Y."/>
            <person name="Zwiers L.-H."/>
            <person name="Turgeon B."/>
            <person name="Goodwin S."/>
            <person name="Spatafora J."/>
            <person name="Crous P."/>
            <person name="Grigoriev I."/>
        </authorList>
    </citation>
    <scope>NUCLEOTIDE SEQUENCE</scope>
    <source>
        <strain evidence="1">CBS 161.51</strain>
    </source>
</reference>
<organism evidence="1 2">
    <name type="scientific">Clathrospora elynae</name>
    <dbReference type="NCBI Taxonomy" id="706981"/>
    <lineage>
        <taxon>Eukaryota</taxon>
        <taxon>Fungi</taxon>
        <taxon>Dikarya</taxon>
        <taxon>Ascomycota</taxon>
        <taxon>Pezizomycotina</taxon>
        <taxon>Dothideomycetes</taxon>
        <taxon>Pleosporomycetidae</taxon>
        <taxon>Pleosporales</taxon>
        <taxon>Diademaceae</taxon>
        <taxon>Clathrospora</taxon>
    </lineage>
</organism>
<dbReference type="AlphaFoldDB" id="A0A6A5T012"/>